<evidence type="ECO:0000313" key="2">
    <source>
        <dbReference type="Proteomes" id="UP000292052"/>
    </source>
</evidence>
<comment type="caution">
    <text evidence="1">The sequence shown here is derived from an EMBL/GenBank/DDBJ whole genome shotgun (WGS) entry which is preliminary data.</text>
</comment>
<sequence length="70" mass="7683">MTTGPPPPTRSISLWSLVADVPPAMKLKAFFTPSRIPVAALPPATVVERYTSLEPAKERYEPLRLPGIVR</sequence>
<dbReference type="Proteomes" id="UP000292052">
    <property type="component" value="Unassembled WGS sequence"/>
</dbReference>
<accession>A0A482WC32</accession>
<gene>
    <name evidence="1" type="ORF">BDFB_005684</name>
</gene>
<dbReference type="AlphaFoldDB" id="A0A482WC32"/>
<keyword evidence="2" id="KW-1185">Reference proteome</keyword>
<name>A0A482WC32_ASBVE</name>
<evidence type="ECO:0000313" key="1">
    <source>
        <dbReference type="EMBL" id="RZC42387.1"/>
    </source>
</evidence>
<protein>
    <submittedName>
        <fullName evidence="1">Uncharacterized protein</fullName>
    </submittedName>
</protein>
<organism evidence="1 2">
    <name type="scientific">Asbolus verrucosus</name>
    <name type="common">Desert ironclad beetle</name>
    <dbReference type="NCBI Taxonomy" id="1661398"/>
    <lineage>
        <taxon>Eukaryota</taxon>
        <taxon>Metazoa</taxon>
        <taxon>Ecdysozoa</taxon>
        <taxon>Arthropoda</taxon>
        <taxon>Hexapoda</taxon>
        <taxon>Insecta</taxon>
        <taxon>Pterygota</taxon>
        <taxon>Neoptera</taxon>
        <taxon>Endopterygota</taxon>
        <taxon>Coleoptera</taxon>
        <taxon>Polyphaga</taxon>
        <taxon>Cucujiformia</taxon>
        <taxon>Tenebrionidae</taxon>
        <taxon>Pimeliinae</taxon>
        <taxon>Asbolus</taxon>
    </lineage>
</organism>
<proteinExistence type="predicted"/>
<dbReference type="EMBL" id="QDEB01008330">
    <property type="protein sequence ID" value="RZC42387.1"/>
    <property type="molecule type" value="Genomic_DNA"/>
</dbReference>
<reference evidence="1 2" key="1">
    <citation type="submission" date="2017-03" db="EMBL/GenBank/DDBJ databases">
        <title>Genome of the blue death feigning beetle - Asbolus verrucosus.</title>
        <authorList>
            <person name="Rider S.D."/>
        </authorList>
    </citation>
    <scope>NUCLEOTIDE SEQUENCE [LARGE SCALE GENOMIC DNA]</scope>
    <source>
        <strain evidence="1">Butters</strain>
        <tissue evidence="1">Head and leg muscle</tissue>
    </source>
</reference>